<accession>A0A0G1BB31</accession>
<proteinExistence type="predicted"/>
<name>A0A0G1BB31_9BACT</name>
<feature type="transmembrane region" description="Helical" evidence="1">
    <location>
        <begin position="12"/>
        <end position="34"/>
    </location>
</feature>
<keyword evidence="1" id="KW-1133">Transmembrane helix</keyword>
<evidence type="ECO:0000256" key="1">
    <source>
        <dbReference type="SAM" id="Phobius"/>
    </source>
</evidence>
<protein>
    <submittedName>
        <fullName evidence="2">Membrane protein-like protein</fullName>
    </submittedName>
</protein>
<organism evidence="2 3">
    <name type="scientific">Candidatus Daviesbacteria bacterium GW2011_GWA2_42_7</name>
    <dbReference type="NCBI Taxonomy" id="1618425"/>
    <lineage>
        <taxon>Bacteria</taxon>
        <taxon>Candidatus Daviesiibacteriota</taxon>
    </lineage>
</organism>
<evidence type="ECO:0000313" key="3">
    <source>
        <dbReference type="Proteomes" id="UP000034785"/>
    </source>
</evidence>
<dbReference type="EMBL" id="LCEJ01000019">
    <property type="protein sequence ID" value="KKS70580.1"/>
    <property type="molecule type" value="Genomic_DNA"/>
</dbReference>
<gene>
    <name evidence="2" type="ORF">UV41_C0019G0012</name>
</gene>
<feature type="transmembrane region" description="Helical" evidence="1">
    <location>
        <begin position="46"/>
        <end position="67"/>
    </location>
</feature>
<evidence type="ECO:0000313" key="2">
    <source>
        <dbReference type="EMBL" id="KKS70580.1"/>
    </source>
</evidence>
<dbReference type="AlphaFoldDB" id="A0A0G1BB31"/>
<reference evidence="2 3" key="1">
    <citation type="journal article" date="2015" name="Nature">
        <title>rRNA introns, odd ribosomes, and small enigmatic genomes across a large radiation of phyla.</title>
        <authorList>
            <person name="Brown C.T."/>
            <person name="Hug L.A."/>
            <person name="Thomas B.C."/>
            <person name="Sharon I."/>
            <person name="Castelle C.J."/>
            <person name="Singh A."/>
            <person name="Wilkins M.J."/>
            <person name="Williams K.H."/>
            <person name="Banfield J.F."/>
        </authorList>
    </citation>
    <scope>NUCLEOTIDE SEQUENCE [LARGE SCALE GENOMIC DNA]</scope>
</reference>
<sequence length="102" mass="11773">MGFHDRVALSFTKLIGTMYAVYTLVLFLAGWMLWQSVDTNAFDPYPFAFLLFIGNVMQLLLIPLIIVSQNLQSKHAELRAEEEYKRTVSIYNDIGKILEKLK</sequence>
<dbReference type="InterPro" id="IPR010406">
    <property type="entry name" value="DUF1003"/>
</dbReference>
<dbReference type="Proteomes" id="UP000034785">
    <property type="component" value="Unassembled WGS sequence"/>
</dbReference>
<comment type="caution">
    <text evidence="2">The sequence shown here is derived from an EMBL/GenBank/DDBJ whole genome shotgun (WGS) entry which is preliminary data.</text>
</comment>
<keyword evidence="1" id="KW-0472">Membrane</keyword>
<keyword evidence="1" id="KW-0812">Transmembrane</keyword>
<dbReference type="Pfam" id="PF06210">
    <property type="entry name" value="DUF1003"/>
    <property type="match status" value="1"/>
</dbReference>